<accession>A0A645F8I4</accession>
<protein>
    <submittedName>
        <fullName evidence="1">Uncharacterized protein</fullName>
    </submittedName>
</protein>
<sequence>MIKNNRTCGFGPCWEDGPFLEGVMNIFLQKRGKFENLAFTYGTF</sequence>
<dbReference type="AlphaFoldDB" id="A0A645F8I4"/>
<dbReference type="EMBL" id="VSSQ01056367">
    <property type="protein sequence ID" value="MPN10220.1"/>
    <property type="molecule type" value="Genomic_DNA"/>
</dbReference>
<comment type="caution">
    <text evidence="1">The sequence shown here is derived from an EMBL/GenBank/DDBJ whole genome shotgun (WGS) entry which is preliminary data.</text>
</comment>
<proteinExistence type="predicted"/>
<name>A0A645F8I4_9ZZZZ</name>
<gene>
    <name evidence="1" type="ORF">SDC9_157515</name>
</gene>
<organism evidence="1">
    <name type="scientific">bioreactor metagenome</name>
    <dbReference type="NCBI Taxonomy" id="1076179"/>
    <lineage>
        <taxon>unclassified sequences</taxon>
        <taxon>metagenomes</taxon>
        <taxon>ecological metagenomes</taxon>
    </lineage>
</organism>
<reference evidence="1" key="1">
    <citation type="submission" date="2019-08" db="EMBL/GenBank/DDBJ databases">
        <authorList>
            <person name="Kucharzyk K."/>
            <person name="Murdoch R.W."/>
            <person name="Higgins S."/>
            <person name="Loffler F."/>
        </authorList>
    </citation>
    <scope>NUCLEOTIDE SEQUENCE</scope>
</reference>
<evidence type="ECO:0000313" key="1">
    <source>
        <dbReference type="EMBL" id="MPN10220.1"/>
    </source>
</evidence>